<dbReference type="RefSeq" id="WP_057645721.1">
    <property type="nucleotide sequence ID" value="NZ_CABMMF010000048.1"/>
</dbReference>
<name>A0AAI9ER50_YERFR</name>
<proteinExistence type="predicted"/>
<accession>A0AAI9ER50</accession>
<protein>
    <submittedName>
        <fullName evidence="1">DNA-binding transcriptional regulator DicC</fullName>
    </submittedName>
</protein>
<dbReference type="Proteomes" id="UP000046784">
    <property type="component" value="Unassembled WGS sequence"/>
</dbReference>
<dbReference type="Pfam" id="PF14549">
    <property type="entry name" value="P22_Cro"/>
    <property type="match status" value="1"/>
</dbReference>
<gene>
    <name evidence="1" type="ORF">ERS008524_04211</name>
</gene>
<dbReference type="AlphaFoldDB" id="A0AAI9ER50"/>
<evidence type="ECO:0000313" key="2">
    <source>
        <dbReference type="Proteomes" id="UP000046784"/>
    </source>
</evidence>
<reference evidence="1 2" key="1">
    <citation type="submission" date="2015-03" db="EMBL/GenBank/DDBJ databases">
        <authorList>
            <consortium name="Pathogen Informatics"/>
            <person name="Murphy D."/>
        </authorList>
    </citation>
    <scope>NUCLEOTIDE SEQUENCE [LARGE SCALE GENOMIC DNA]</scope>
    <source>
        <strain evidence="1 2">3400/83</strain>
    </source>
</reference>
<comment type="caution">
    <text evidence="1">The sequence shown here is derived from an EMBL/GenBank/DDBJ whole genome shotgun (WGS) entry which is preliminary data.</text>
</comment>
<keyword evidence="1" id="KW-0238">DNA-binding</keyword>
<dbReference type="GO" id="GO:0003677">
    <property type="term" value="F:DNA binding"/>
    <property type="evidence" value="ECO:0007669"/>
    <property type="project" value="UniProtKB-KW"/>
</dbReference>
<dbReference type="EMBL" id="CGCB01000048">
    <property type="protein sequence ID" value="CFR14695.1"/>
    <property type="molecule type" value="Genomic_DNA"/>
</dbReference>
<dbReference type="Gene3D" id="1.10.260.40">
    <property type="entry name" value="lambda repressor-like DNA-binding domains"/>
    <property type="match status" value="1"/>
</dbReference>
<sequence>MHKDEVIAYFGGVGKTAKALGMSHASVSGWPDPIPRGRAFEVEVVTNSALKVDLSLYQKTTAPSA</sequence>
<organism evidence="1 2">
    <name type="scientific">Yersinia frederiksenii</name>
    <dbReference type="NCBI Taxonomy" id="29484"/>
    <lineage>
        <taxon>Bacteria</taxon>
        <taxon>Pseudomonadati</taxon>
        <taxon>Pseudomonadota</taxon>
        <taxon>Gammaproteobacteria</taxon>
        <taxon>Enterobacterales</taxon>
        <taxon>Yersiniaceae</taxon>
        <taxon>Yersinia</taxon>
    </lineage>
</organism>
<dbReference type="SUPFAM" id="SSF47413">
    <property type="entry name" value="lambda repressor-like DNA-binding domains"/>
    <property type="match status" value="1"/>
</dbReference>
<evidence type="ECO:0000313" key="1">
    <source>
        <dbReference type="EMBL" id="CFR14695.1"/>
    </source>
</evidence>
<dbReference type="InterPro" id="IPR010982">
    <property type="entry name" value="Lambda_DNA-bd_dom_sf"/>
</dbReference>